<keyword evidence="2" id="KW-0808">Transferase</keyword>
<dbReference type="InParanoid" id="A0A7G1G8F0"/>
<dbReference type="GO" id="GO:0016740">
    <property type="term" value="F:transferase activity"/>
    <property type="evidence" value="ECO:0007669"/>
    <property type="project" value="UniProtKB-KW"/>
</dbReference>
<dbReference type="GO" id="GO:0035312">
    <property type="term" value="F:5'-3' DNA exonuclease activity"/>
    <property type="evidence" value="ECO:0007669"/>
    <property type="project" value="TreeGrafter"/>
</dbReference>
<dbReference type="KEGG" id="ocy:OSSY52_18270"/>
<dbReference type="RefSeq" id="WP_190614391.1">
    <property type="nucleotide sequence ID" value="NZ_AP018712.1"/>
</dbReference>
<reference evidence="2 3" key="1">
    <citation type="submission" date="2018-06" db="EMBL/GenBank/DDBJ databases">
        <title>Genome sequencing of Oceanotoga sp. sy52.</title>
        <authorList>
            <person name="Mori K."/>
        </authorList>
    </citation>
    <scope>NUCLEOTIDE SEQUENCE [LARGE SCALE GENOMIC DNA]</scope>
    <source>
        <strain evidence="3">sy52</strain>
    </source>
</reference>
<gene>
    <name evidence="2" type="ORF">OSSY52_18270</name>
</gene>
<dbReference type="CDD" id="cd07432">
    <property type="entry name" value="PHP_HisPPase"/>
    <property type="match status" value="1"/>
</dbReference>
<proteinExistence type="predicted"/>
<dbReference type="PANTHER" id="PTHR42924:SF3">
    <property type="entry name" value="POLYMERASE_HISTIDINOL PHOSPHATASE N-TERMINAL DOMAIN-CONTAINING PROTEIN"/>
    <property type="match status" value="1"/>
</dbReference>
<protein>
    <submittedName>
        <fullName evidence="2">Phosphotransferase</fullName>
    </submittedName>
</protein>
<dbReference type="InterPro" id="IPR004013">
    <property type="entry name" value="PHP_dom"/>
</dbReference>
<dbReference type="SUPFAM" id="SSF89550">
    <property type="entry name" value="PHP domain-like"/>
    <property type="match status" value="1"/>
</dbReference>
<dbReference type="Gene3D" id="3.20.20.140">
    <property type="entry name" value="Metal-dependent hydrolases"/>
    <property type="match status" value="1"/>
</dbReference>
<dbReference type="InterPro" id="IPR052018">
    <property type="entry name" value="PHP_domain"/>
</dbReference>
<keyword evidence="3" id="KW-1185">Reference proteome</keyword>
<sequence length="241" mass="27853">MAIFKCSFHNHTVLSPCGEITMTPEVYLDVLQKIGIDWISITDHNSAKNVLVFSDILSKNGIKVIFGIEVQTIEEVHILVYFKNINELLEFSKKIEESLIIKKYDPEKLGYQILLNENGEFKKIIETPYYGSSSKYSIDNIYIMARKYETLIVPAHIFRSFGLIKQLGIPPKLEFDAVEVKSEKEMMKAKKLGFKRFIFGNDAHFPQELNMIACNVDASSRTFEELKKSIYNNKVIPIWQR</sequence>
<dbReference type="Proteomes" id="UP000516361">
    <property type="component" value="Chromosome"/>
</dbReference>
<dbReference type="Pfam" id="PF02811">
    <property type="entry name" value="PHP"/>
    <property type="match status" value="1"/>
</dbReference>
<evidence type="ECO:0000313" key="2">
    <source>
        <dbReference type="EMBL" id="BBE31686.1"/>
    </source>
</evidence>
<evidence type="ECO:0000313" key="3">
    <source>
        <dbReference type="Proteomes" id="UP000516361"/>
    </source>
</evidence>
<dbReference type="SMART" id="SM00481">
    <property type="entry name" value="POLIIIAc"/>
    <property type="match status" value="1"/>
</dbReference>
<dbReference type="EMBL" id="AP018712">
    <property type="protein sequence ID" value="BBE31686.1"/>
    <property type="molecule type" value="Genomic_DNA"/>
</dbReference>
<dbReference type="InterPro" id="IPR016195">
    <property type="entry name" value="Pol/histidinol_Pase-like"/>
</dbReference>
<evidence type="ECO:0000259" key="1">
    <source>
        <dbReference type="SMART" id="SM00481"/>
    </source>
</evidence>
<feature type="domain" description="Polymerase/histidinol phosphatase N-terminal" evidence="1">
    <location>
        <begin position="6"/>
        <end position="74"/>
    </location>
</feature>
<organism evidence="2 3">
    <name type="scientific">Tepiditoga spiralis</name>
    <dbReference type="NCBI Taxonomy" id="2108365"/>
    <lineage>
        <taxon>Bacteria</taxon>
        <taxon>Thermotogati</taxon>
        <taxon>Thermotogota</taxon>
        <taxon>Thermotogae</taxon>
        <taxon>Petrotogales</taxon>
        <taxon>Petrotogaceae</taxon>
        <taxon>Tepiditoga</taxon>
    </lineage>
</organism>
<dbReference type="PANTHER" id="PTHR42924">
    <property type="entry name" value="EXONUCLEASE"/>
    <property type="match status" value="1"/>
</dbReference>
<dbReference type="AlphaFoldDB" id="A0A7G1G8F0"/>
<accession>A0A7G1G8F0</accession>
<dbReference type="InterPro" id="IPR003141">
    <property type="entry name" value="Pol/His_phosphatase_N"/>
</dbReference>
<name>A0A7G1G8F0_9BACT</name>
<dbReference type="GO" id="GO:0004534">
    <property type="term" value="F:5'-3' RNA exonuclease activity"/>
    <property type="evidence" value="ECO:0007669"/>
    <property type="project" value="TreeGrafter"/>
</dbReference>